<protein>
    <recommendedName>
        <fullName evidence="4">Myb/SANT-like domain-containing protein</fullName>
    </recommendedName>
</protein>
<evidence type="ECO:0000256" key="1">
    <source>
        <dbReference type="SAM" id="MobiDB-lite"/>
    </source>
</evidence>
<evidence type="ECO:0000313" key="2">
    <source>
        <dbReference type="EMBL" id="CAK9439057.1"/>
    </source>
</evidence>
<gene>
    <name evidence="2" type="ORF">LODBEIA_P32810</name>
</gene>
<proteinExistence type="predicted"/>
<accession>A0ABP0ZLN7</accession>
<evidence type="ECO:0000313" key="3">
    <source>
        <dbReference type="Proteomes" id="UP001497383"/>
    </source>
</evidence>
<sequence length="384" mass="43097">MNQGLWPASSVNSMPRRSNFQFTYDSDHYLLHLIYQNCQEIFTRGNKIKTWEKVLTCFNNKFNANIVQSRTINQRFQTLRKNFENRLRHEGHPAHFNENEACLMKITDFMFQTNCIQEHPFQEYGGWASGGEDEEVTTTAPATAAVTVASSSPVDLSPVDLKLDNVTSQNISPASDPYAASRTQTQTGRDVFSNPIPTVPGVSNSFQNGSLSVDDTRTRTESSVSSLYDDELIASAINPSNFGDSTLSAIHDAPKLDTRNIDTKTRDFGNLLSADEQFASDGSRVPRAKGWDSAPVFGTSTISPQPQPLPQYQHQSEPIIKTSKKRHLREDTREVFSEQIAALERQFSAEFSAVRADLDQFKRESNQRMDKILQLLETIATSRA</sequence>
<feature type="region of interest" description="Disordered" evidence="1">
    <location>
        <begin position="198"/>
        <end position="218"/>
    </location>
</feature>
<dbReference type="EMBL" id="OZ022408">
    <property type="protein sequence ID" value="CAK9439057.1"/>
    <property type="molecule type" value="Genomic_DNA"/>
</dbReference>
<organism evidence="2 3">
    <name type="scientific">Lodderomyces beijingensis</name>
    <dbReference type="NCBI Taxonomy" id="1775926"/>
    <lineage>
        <taxon>Eukaryota</taxon>
        <taxon>Fungi</taxon>
        <taxon>Dikarya</taxon>
        <taxon>Ascomycota</taxon>
        <taxon>Saccharomycotina</taxon>
        <taxon>Pichiomycetes</taxon>
        <taxon>Debaryomycetaceae</taxon>
        <taxon>Candida/Lodderomyces clade</taxon>
        <taxon>Lodderomyces</taxon>
    </lineage>
</organism>
<dbReference type="RefSeq" id="XP_066830219.1">
    <property type="nucleotide sequence ID" value="XM_066973374.1"/>
</dbReference>
<dbReference type="GeneID" id="92208477"/>
<name>A0ABP0ZLN7_9ASCO</name>
<feature type="compositionally biased region" description="Polar residues" evidence="1">
    <location>
        <begin position="201"/>
        <end position="213"/>
    </location>
</feature>
<dbReference type="Proteomes" id="UP001497383">
    <property type="component" value="Chromosome 4"/>
</dbReference>
<reference evidence="2 3" key="1">
    <citation type="submission" date="2024-03" db="EMBL/GenBank/DDBJ databases">
        <authorList>
            <person name="Brejova B."/>
        </authorList>
    </citation>
    <scope>NUCLEOTIDE SEQUENCE [LARGE SCALE GENOMIC DNA]</scope>
    <source>
        <strain evidence="2 3">CBS 14171</strain>
    </source>
</reference>
<evidence type="ECO:0008006" key="4">
    <source>
        <dbReference type="Google" id="ProtNLM"/>
    </source>
</evidence>
<keyword evidence="3" id="KW-1185">Reference proteome</keyword>